<evidence type="ECO:0000256" key="12">
    <source>
        <dbReference type="SAM" id="SignalP"/>
    </source>
</evidence>
<dbReference type="InterPro" id="IPR011662">
    <property type="entry name" value="Secretin/TonB_short_N"/>
</dbReference>
<keyword evidence="7 11" id="KW-0798">TonB box</keyword>
<dbReference type="InterPro" id="IPR012910">
    <property type="entry name" value="Plug_dom"/>
</dbReference>
<feature type="signal peptide" evidence="12">
    <location>
        <begin position="1"/>
        <end position="23"/>
    </location>
</feature>
<comment type="subcellular location">
    <subcellularLocation>
        <location evidence="1 10">Cell outer membrane</location>
        <topology evidence="1 10">Multi-pass membrane protein</topology>
    </subcellularLocation>
</comment>
<keyword evidence="15" id="KW-1185">Reference proteome</keyword>
<keyword evidence="6" id="KW-0408">Iron</keyword>
<dbReference type="Pfam" id="PF07715">
    <property type="entry name" value="Plug"/>
    <property type="match status" value="1"/>
</dbReference>
<dbReference type="SMART" id="SM00965">
    <property type="entry name" value="STN"/>
    <property type="match status" value="1"/>
</dbReference>
<keyword evidence="2 10" id="KW-0813">Transport</keyword>
<dbReference type="InterPro" id="IPR036942">
    <property type="entry name" value="Beta-barrel_TonB_sf"/>
</dbReference>
<comment type="similarity">
    <text evidence="10 11">Belongs to the TonB-dependent receptor family.</text>
</comment>
<reference evidence="15" key="1">
    <citation type="submission" date="2024-03" db="EMBL/GenBank/DDBJ databases">
        <title>Chitinophaga horti sp. nov., isolated from garden soil.</title>
        <authorList>
            <person name="Lee D.S."/>
            <person name="Han D.M."/>
            <person name="Baek J.H."/>
            <person name="Choi D.G."/>
            <person name="Jeon J.H."/>
            <person name="Jeon C.O."/>
        </authorList>
    </citation>
    <scope>NUCLEOTIDE SEQUENCE [LARGE SCALE GENOMIC DNA]</scope>
    <source>
        <strain evidence="15">GPA1</strain>
    </source>
</reference>
<dbReference type="Proteomes" id="UP001485459">
    <property type="component" value="Chromosome"/>
</dbReference>
<keyword evidence="4" id="KW-0406">Ion transport</keyword>
<dbReference type="Pfam" id="PF13715">
    <property type="entry name" value="CarbopepD_reg_2"/>
    <property type="match status" value="1"/>
</dbReference>
<feature type="chain" id="PRO_5045663970" evidence="12">
    <location>
        <begin position="24"/>
        <end position="1150"/>
    </location>
</feature>
<dbReference type="InterPro" id="IPR037066">
    <property type="entry name" value="Plug_dom_sf"/>
</dbReference>
<protein>
    <submittedName>
        <fullName evidence="14">SusC/RagA family TonB-linked outer membrane protein</fullName>
    </submittedName>
</protein>
<keyword evidence="5 10" id="KW-0812">Transmembrane</keyword>
<dbReference type="Gene3D" id="2.170.130.10">
    <property type="entry name" value="TonB-dependent receptor, plug domain"/>
    <property type="match status" value="1"/>
</dbReference>
<dbReference type="PROSITE" id="PS52016">
    <property type="entry name" value="TONB_DEPENDENT_REC_3"/>
    <property type="match status" value="1"/>
</dbReference>
<evidence type="ECO:0000256" key="8">
    <source>
        <dbReference type="ARBA" id="ARBA00023136"/>
    </source>
</evidence>
<evidence type="ECO:0000256" key="6">
    <source>
        <dbReference type="ARBA" id="ARBA00023004"/>
    </source>
</evidence>
<dbReference type="SUPFAM" id="SSF56935">
    <property type="entry name" value="Porins"/>
    <property type="match status" value="1"/>
</dbReference>
<evidence type="ECO:0000256" key="10">
    <source>
        <dbReference type="PROSITE-ProRule" id="PRU01360"/>
    </source>
</evidence>
<feature type="domain" description="Secretin/TonB short N-terminal" evidence="13">
    <location>
        <begin position="48"/>
        <end position="99"/>
    </location>
</feature>
<keyword evidence="4" id="KW-0410">Iron transport</keyword>
<keyword evidence="8 10" id="KW-0472">Membrane</keyword>
<proteinExistence type="inferred from homology"/>
<evidence type="ECO:0000256" key="1">
    <source>
        <dbReference type="ARBA" id="ARBA00004571"/>
    </source>
</evidence>
<evidence type="ECO:0000259" key="13">
    <source>
        <dbReference type="SMART" id="SM00965"/>
    </source>
</evidence>
<dbReference type="InterPro" id="IPR023996">
    <property type="entry name" value="TonB-dep_OMP_SusC/RagA"/>
</dbReference>
<dbReference type="Gene3D" id="2.40.170.20">
    <property type="entry name" value="TonB-dependent receptor, beta-barrel domain"/>
    <property type="match status" value="1"/>
</dbReference>
<evidence type="ECO:0000313" key="15">
    <source>
        <dbReference type="Proteomes" id="UP001485459"/>
    </source>
</evidence>
<dbReference type="Pfam" id="PF07660">
    <property type="entry name" value="STN"/>
    <property type="match status" value="1"/>
</dbReference>
<evidence type="ECO:0000256" key="3">
    <source>
        <dbReference type="ARBA" id="ARBA00022452"/>
    </source>
</evidence>
<evidence type="ECO:0000256" key="7">
    <source>
        <dbReference type="ARBA" id="ARBA00023077"/>
    </source>
</evidence>
<dbReference type="Gene3D" id="3.55.50.30">
    <property type="match status" value="1"/>
</dbReference>
<dbReference type="NCBIfam" id="TIGR04057">
    <property type="entry name" value="SusC_RagA_signa"/>
    <property type="match status" value="1"/>
</dbReference>
<dbReference type="InterPro" id="IPR008969">
    <property type="entry name" value="CarboxyPept-like_regulatory"/>
</dbReference>
<dbReference type="RefSeq" id="WP_341835536.1">
    <property type="nucleotide sequence ID" value="NZ_CP149822.1"/>
</dbReference>
<dbReference type="InterPro" id="IPR023997">
    <property type="entry name" value="TonB-dep_OMP_SusC/RagA_CS"/>
</dbReference>
<keyword evidence="9 10" id="KW-0998">Cell outer membrane</keyword>
<evidence type="ECO:0000313" key="14">
    <source>
        <dbReference type="EMBL" id="WZN40621.1"/>
    </source>
</evidence>
<dbReference type="NCBIfam" id="TIGR04056">
    <property type="entry name" value="OMP_RagA_SusC"/>
    <property type="match status" value="1"/>
</dbReference>
<dbReference type="Gene3D" id="2.60.40.1120">
    <property type="entry name" value="Carboxypeptidase-like, regulatory domain"/>
    <property type="match status" value="1"/>
</dbReference>
<dbReference type="InterPro" id="IPR000531">
    <property type="entry name" value="Beta-barrel_TonB"/>
</dbReference>
<accession>A0ABZ2YLJ5</accession>
<dbReference type="EMBL" id="CP149822">
    <property type="protein sequence ID" value="WZN40621.1"/>
    <property type="molecule type" value="Genomic_DNA"/>
</dbReference>
<gene>
    <name evidence="14" type="ORF">WJU16_21910</name>
</gene>
<dbReference type="Pfam" id="PF00593">
    <property type="entry name" value="TonB_dep_Rec_b-barrel"/>
    <property type="match status" value="1"/>
</dbReference>
<organism evidence="14 15">
    <name type="scientific">Chitinophaga pollutisoli</name>
    <dbReference type="NCBI Taxonomy" id="3133966"/>
    <lineage>
        <taxon>Bacteria</taxon>
        <taxon>Pseudomonadati</taxon>
        <taxon>Bacteroidota</taxon>
        <taxon>Chitinophagia</taxon>
        <taxon>Chitinophagales</taxon>
        <taxon>Chitinophagaceae</taxon>
        <taxon>Chitinophaga</taxon>
    </lineage>
</organism>
<keyword evidence="12" id="KW-0732">Signal</keyword>
<evidence type="ECO:0000256" key="4">
    <source>
        <dbReference type="ARBA" id="ARBA00022496"/>
    </source>
</evidence>
<evidence type="ECO:0000256" key="11">
    <source>
        <dbReference type="RuleBase" id="RU003357"/>
    </source>
</evidence>
<sequence>MRIHLILLTTFVAFLHSAAAVRAQQVTISVKNAPLETVFRAIERQTPYVFFYPSRVVKDKKTVSLHLQNVDFETVMEKVLEGQGLAYLISENSVIIREAVAVPANSKNLRQLVKGRVTDARGKPLPGATIKIAGTNLGTTTDNEGRFQLYTPESEAVLLISNIGYLPIQKHIKGETSLEIKMIEATAQLKEVTVQPINTGYESISPERFVGTASVIDSAILSRSVSRNLMNRLDGVTSGLIFDKAGGTLHIRGISTISGINDLNNQSPLNPLIILDDFPFYGDLGSINPNDIENVSVLKDAAATSIWGAKAGNGVLVITTKSGKYGRSLNINISSNVQVNEKPDIYYNPVMSSSDFIDVEQFLFDKGYMDDYFLYPSYYVLSPAAEILQRKRLGEITAAEASAQLNTLKGYDIRRDYDKYVLRNSVNKQNYLNISGGGSNYNYLMSFGADNDLTSVKGPGRNDRYSFNSNLNIKPARFLELHAGFAYVRENIRADGLTPEILSTYTRGGLYPYARLADEQGNHLAIAHRNSLSFLQQQDPRLLDWNYRPLDEMEFTNTRQKGNTVRLNAGATANFTKWLTGEVRYQYSSRSTAITDLSDERTFRTRDLINNFTDPTTFKRNFPLGGILDRSNAELVSHNVRGLLRVSRIWNDVHTFTALVAGELGKANLEENKFRTLGYDKDNLVFSGNPDFLTQYPVYYGGAMQIPNNAAWNMRTDKTISVLGNASYTYDRKYTIYASARRDGSNLLGANTNNKWKPLWSTGIKYDIGNEGFFKVPVISSLAIRASYGYAGNINNSLSALTLINYTSYLNAAQQQQAIVSSPPNPDLRWEQVGTLNGGLDFAVLHSRISGSVDIYKKKAKDVITAVPVDPTNGVGATVRRNQANLETNGVDITIKTINLNKGVRWTTTFNYSHVKTKVTRFFTGFVSTPNFPALREGEIFNAIYAYKWAGLDPENGDPRGYLGKTISKEYDQIFQDSASNQAFIGSSIPTDYGNMLHTVSYRNFDLSFNISFRAGYYYRKPSLRYDYLYDNWTGHEEYANRWKTPGDEARTNVPSQPYPVNFSREQFYEFSEVNYEKGDHIRLQDIQLTYNWTNNRYTRFPVKSASAFLLAGNLNLFIWKASAVRYDPDYAMSVIPPARSLALGIRVQL</sequence>
<evidence type="ECO:0000256" key="5">
    <source>
        <dbReference type="ARBA" id="ARBA00022692"/>
    </source>
</evidence>
<dbReference type="InterPro" id="IPR039426">
    <property type="entry name" value="TonB-dep_rcpt-like"/>
</dbReference>
<dbReference type="SUPFAM" id="SSF49464">
    <property type="entry name" value="Carboxypeptidase regulatory domain-like"/>
    <property type="match status" value="1"/>
</dbReference>
<evidence type="ECO:0000256" key="2">
    <source>
        <dbReference type="ARBA" id="ARBA00022448"/>
    </source>
</evidence>
<keyword evidence="3 10" id="KW-1134">Transmembrane beta strand</keyword>
<evidence type="ECO:0000256" key="9">
    <source>
        <dbReference type="ARBA" id="ARBA00023237"/>
    </source>
</evidence>
<name>A0ABZ2YLJ5_9BACT</name>